<dbReference type="CDD" id="cd00338">
    <property type="entry name" value="Ser_Recombinase"/>
    <property type="match status" value="1"/>
</dbReference>
<dbReference type="InterPro" id="IPR011109">
    <property type="entry name" value="DNA_bind_recombinase_dom"/>
</dbReference>
<evidence type="ECO:0000313" key="3">
    <source>
        <dbReference type="EMBL" id="GGD76967.1"/>
    </source>
</evidence>
<dbReference type="PROSITE" id="PS51737">
    <property type="entry name" value="RECOMBINASE_DNA_BIND"/>
    <property type="match status" value="1"/>
</dbReference>
<dbReference type="Gene3D" id="3.40.50.1390">
    <property type="entry name" value="Resolvase, N-terminal catalytic domain"/>
    <property type="match status" value="1"/>
</dbReference>
<name>A0ABQ1RRF4_9MICO</name>
<sequence>MIYARLSQDRSGDELGVERQERDCRDLAARIGLTVEHVYVDNDVSATSGVSRPEFEAMLASRPRVIIAWHQDRLLRLTSDLERVIALEIPVHMVTAGTLELATPAGRAVARTVAAWSQYETEQKALRQRAANRQAAEYGNWQFSNRPYGYQRVTGRIEPIELEAKLIRDGYRRVLRGTSYRAIAATWNRLARRFQISEWRPIKNELWSGSRVQRLLENPRYAGVVVHKGEEVDLPEGRLPQWQPIIDEQMWHEFRQLKLNRKRKRSWAVSPKHLLSGMLTCGVCGGPIYTHANYKTTRTGAAESGRHRLPVSGPDGKLIRHATYVCFEKYCVSIRATHVESLVEGVVLARLHDDRIVHALRDSDDATPLEEEIADLHRRREDVTDLLADGLLPRAKAREKLEDLTSRLERTGARLEAMRTSSPLSDLRMAESIPDRWRALPVLAKRRIISDLGLRLTIDRADQGRRGIDPATGKVFTESAWAMRRVAVSWSSK</sequence>
<dbReference type="InterPro" id="IPR036162">
    <property type="entry name" value="Resolvase-like_N_sf"/>
</dbReference>
<dbReference type="Pfam" id="PF07508">
    <property type="entry name" value="Recombinase"/>
    <property type="match status" value="1"/>
</dbReference>
<protein>
    <submittedName>
        <fullName evidence="3">Serine recombinase</fullName>
    </submittedName>
</protein>
<feature type="domain" description="Recombinase" evidence="2">
    <location>
        <begin position="147"/>
        <end position="264"/>
    </location>
</feature>
<evidence type="ECO:0000259" key="2">
    <source>
        <dbReference type="PROSITE" id="PS51737"/>
    </source>
</evidence>
<dbReference type="InterPro" id="IPR006119">
    <property type="entry name" value="Resolv_N"/>
</dbReference>
<dbReference type="PANTHER" id="PTHR30461">
    <property type="entry name" value="DNA-INVERTASE FROM LAMBDOID PROPHAGE"/>
    <property type="match status" value="1"/>
</dbReference>
<evidence type="ECO:0000256" key="1">
    <source>
        <dbReference type="SAM" id="Coils"/>
    </source>
</evidence>
<organism evidence="3 4">
    <name type="scientific">Microbacterium murale</name>
    <dbReference type="NCBI Taxonomy" id="1081040"/>
    <lineage>
        <taxon>Bacteria</taxon>
        <taxon>Bacillati</taxon>
        <taxon>Actinomycetota</taxon>
        <taxon>Actinomycetes</taxon>
        <taxon>Micrococcales</taxon>
        <taxon>Microbacteriaceae</taxon>
        <taxon>Microbacterium</taxon>
    </lineage>
</organism>
<reference evidence="4" key="1">
    <citation type="journal article" date="2019" name="Int. J. Syst. Evol. Microbiol.">
        <title>The Global Catalogue of Microorganisms (GCM) 10K type strain sequencing project: providing services to taxonomists for standard genome sequencing and annotation.</title>
        <authorList>
            <consortium name="The Broad Institute Genomics Platform"/>
            <consortium name="The Broad Institute Genome Sequencing Center for Infectious Disease"/>
            <person name="Wu L."/>
            <person name="Ma J."/>
        </authorList>
    </citation>
    <scope>NUCLEOTIDE SEQUENCE [LARGE SCALE GENOMIC DNA]</scope>
    <source>
        <strain evidence="4">CCM 7640</strain>
    </source>
</reference>
<dbReference type="Gene3D" id="3.90.1750.20">
    <property type="entry name" value="Putative Large Serine Recombinase, Chain B, Domain 2"/>
    <property type="match status" value="1"/>
</dbReference>
<dbReference type="InterPro" id="IPR038109">
    <property type="entry name" value="DNA_bind_recomb_sf"/>
</dbReference>
<comment type="caution">
    <text evidence="3">The sequence shown here is derived from an EMBL/GenBank/DDBJ whole genome shotgun (WGS) entry which is preliminary data.</text>
</comment>
<dbReference type="PANTHER" id="PTHR30461:SF23">
    <property type="entry name" value="DNA RECOMBINASE-RELATED"/>
    <property type="match status" value="1"/>
</dbReference>
<proteinExistence type="predicted"/>
<dbReference type="Pfam" id="PF00239">
    <property type="entry name" value="Resolvase"/>
    <property type="match status" value="1"/>
</dbReference>
<dbReference type="EMBL" id="BMCM01000003">
    <property type="protein sequence ID" value="GGD76967.1"/>
    <property type="molecule type" value="Genomic_DNA"/>
</dbReference>
<gene>
    <name evidence="3" type="ORF">GCM10007269_19890</name>
</gene>
<keyword evidence="4" id="KW-1185">Reference proteome</keyword>
<accession>A0ABQ1RRF4</accession>
<dbReference type="Proteomes" id="UP000629365">
    <property type="component" value="Unassembled WGS sequence"/>
</dbReference>
<feature type="coiled-coil region" evidence="1">
    <location>
        <begin position="394"/>
        <end position="421"/>
    </location>
</feature>
<dbReference type="SMART" id="SM00857">
    <property type="entry name" value="Resolvase"/>
    <property type="match status" value="1"/>
</dbReference>
<dbReference type="InterPro" id="IPR050639">
    <property type="entry name" value="SSR_resolvase"/>
</dbReference>
<evidence type="ECO:0000313" key="4">
    <source>
        <dbReference type="Proteomes" id="UP000629365"/>
    </source>
</evidence>
<keyword evidence="1" id="KW-0175">Coiled coil</keyword>
<dbReference type="SUPFAM" id="SSF53041">
    <property type="entry name" value="Resolvase-like"/>
    <property type="match status" value="1"/>
</dbReference>